<name>A0A0F9T568_9ZZZZ</name>
<dbReference type="AlphaFoldDB" id="A0A0F9T568"/>
<comment type="caution">
    <text evidence="1">The sequence shown here is derived from an EMBL/GenBank/DDBJ whole genome shotgun (WGS) entry which is preliminary data.</text>
</comment>
<proteinExistence type="predicted"/>
<reference evidence="1" key="1">
    <citation type="journal article" date="2015" name="Nature">
        <title>Complex archaea that bridge the gap between prokaryotes and eukaryotes.</title>
        <authorList>
            <person name="Spang A."/>
            <person name="Saw J.H."/>
            <person name="Jorgensen S.L."/>
            <person name="Zaremba-Niedzwiedzka K."/>
            <person name="Martijn J."/>
            <person name="Lind A.E."/>
            <person name="van Eijk R."/>
            <person name="Schleper C."/>
            <person name="Guy L."/>
            <person name="Ettema T.J."/>
        </authorList>
    </citation>
    <scope>NUCLEOTIDE SEQUENCE</scope>
</reference>
<organism evidence="1">
    <name type="scientific">marine sediment metagenome</name>
    <dbReference type="NCBI Taxonomy" id="412755"/>
    <lineage>
        <taxon>unclassified sequences</taxon>
        <taxon>metagenomes</taxon>
        <taxon>ecological metagenomes</taxon>
    </lineage>
</organism>
<dbReference type="EMBL" id="LAZR01000329">
    <property type="protein sequence ID" value="KKN74294.1"/>
    <property type="molecule type" value="Genomic_DNA"/>
</dbReference>
<sequence length="324" mass="36004">MPSVPTTLTIDHEEITGSPQETIDEEGRRVVRRLKCAWDDRYAFFRELLGLTSITDGDTGEQLIVNPDTFDQDDGIVTPLFARSIGIAPFDDKTQDADGSGRVAAYAFALMTVEYRTGRFGDDTGGAGTEESPDIVIEESLEPEAENISVERKDLVWESGSREANPGTKRAIIDPIGVPSKLEISLGWIVTYFNVLDPIRDSFFDHLGKINIADIRSQKFGRNWIKNTLLYSSFNAFRTFTTEGAQSWKLTCRFSRRTRVSARDSAIGGGPAPLGELGWNGVWRQEVSDYDALSITQSLSDVAGERVNIYQEADFTQLLLRQGT</sequence>
<accession>A0A0F9T568</accession>
<protein>
    <submittedName>
        <fullName evidence="1">Uncharacterized protein</fullName>
    </submittedName>
</protein>
<evidence type="ECO:0000313" key="1">
    <source>
        <dbReference type="EMBL" id="KKN74294.1"/>
    </source>
</evidence>
<gene>
    <name evidence="1" type="ORF">LCGC14_0392330</name>
</gene>